<comment type="caution">
    <text evidence="1">The sequence shown here is derived from an EMBL/GenBank/DDBJ whole genome shotgun (WGS) entry which is preliminary data.</text>
</comment>
<sequence>MNTYSKKLLTVEQQLEAYKTAGMIINSDDEARTALQNIGYYRLRGYCFHLYDNNAKKYLNSVNFSDILKLYEFDTELSHLIFSIITKIEVSLRSRLIDALLIYNDALIWSEPSIYSDKQHFYQNLSAISSEIARSSDVFIQHHFHNYDGDVPIWTAVEVMSFGTLSKTINNLKTGTSSAYSVLSRHYCYTSQRGNLVAPSLRMFSSWVRSTVILRNMCAHNSRIYNRTINTSPQLLRVDQPTERSNRCGLYQIILAMKYLSPSAKDWSEFKNDLTALFKRYESIIELNRLNFPTDWETHLNS</sequence>
<evidence type="ECO:0000313" key="1">
    <source>
        <dbReference type="EMBL" id="HIU56285.1"/>
    </source>
</evidence>
<dbReference type="Proteomes" id="UP000824109">
    <property type="component" value="Unassembled WGS sequence"/>
</dbReference>
<gene>
    <name evidence="1" type="ORF">IAA61_00565</name>
</gene>
<proteinExistence type="predicted"/>
<dbReference type="EMBL" id="DVNB01000007">
    <property type="protein sequence ID" value="HIU56285.1"/>
    <property type="molecule type" value="Genomic_DNA"/>
</dbReference>
<name>A0A9D1SDN3_9FIRM</name>
<reference evidence="1" key="2">
    <citation type="journal article" date="2021" name="PeerJ">
        <title>Extensive microbial diversity within the chicken gut microbiome revealed by metagenomics and culture.</title>
        <authorList>
            <person name="Gilroy R."/>
            <person name="Ravi A."/>
            <person name="Getino M."/>
            <person name="Pursley I."/>
            <person name="Horton D.L."/>
            <person name="Alikhan N.F."/>
            <person name="Baker D."/>
            <person name="Gharbi K."/>
            <person name="Hall N."/>
            <person name="Watson M."/>
            <person name="Adriaenssens E.M."/>
            <person name="Foster-Nyarko E."/>
            <person name="Jarju S."/>
            <person name="Secka A."/>
            <person name="Antonio M."/>
            <person name="Oren A."/>
            <person name="Chaudhuri R.R."/>
            <person name="La Ragione R."/>
            <person name="Hildebrand F."/>
            <person name="Pallen M.J."/>
        </authorList>
    </citation>
    <scope>NUCLEOTIDE SEQUENCE</scope>
    <source>
        <strain evidence="1">USAMLcec3-3695</strain>
    </source>
</reference>
<dbReference type="AlphaFoldDB" id="A0A9D1SDN3"/>
<evidence type="ECO:0000313" key="2">
    <source>
        <dbReference type="Proteomes" id="UP000824109"/>
    </source>
</evidence>
<protein>
    <submittedName>
        <fullName evidence="1">Abi family protein</fullName>
    </submittedName>
</protein>
<dbReference type="Pfam" id="PF07751">
    <property type="entry name" value="Abi_2"/>
    <property type="match status" value="1"/>
</dbReference>
<reference evidence="1" key="1">
    <citation type="submission" date="2020-10" db="EMBL/GenBank/DDBJ databases">
        <authorList>
            <person name="Gilroy R."/>
        </authorList>
    </citation>
    <scope>NUCLEOTIDE SEQUENCE</scope>
    <source>
        <strain evidence="1">USAMLcec3-3695</strain>
    </source>
</reference>
<organism evidence="1 2">
    <name type="scientific">Candidatus Ornithomonoglobus merdipullorum</name>
    <dbReference type="NCBI Taxonomy" id="2840895"/>
    <lineage>
        <taxon>Bacteria</taxon>
        <taxon>Bacillati</taxon>
        <taxon>Bacillota</taxon>
        <taxon>Clostridia</taxon>
        <taxon>Candidatus Ornithomonoglobus</taxon>
    </lineage>
</organism>
<accession>A0A9D1SDN3</accession>
<dbReference type="InterPro" id="IPR017034">
    <property type="entry name" value="Abi_system_AbiD/AbiF"/>
</dbReference>
<dbReference type="PIRSF" id="PIRSF034934">
    <property type="entry name" value="AbiF_AbiD"/>
    <property type="match status" value="1"/>
</dbReference>
<dbReference type="InterPro" id="IPR011664">
    <property type="entry name" value="Abi_system_AbiD/AbiF-like"/>
</dbReference>